<dbReference type="EMBL" id="QRMS01000002">
    <property type="protein sequence ID" value="RHJ88440.1"/>
    <property type="molecule type" value="Genomic_DNA"/>
</dbReference>
<protein>
    <submittedName>
        <fullName evidence="10">TrkH family potassium uptake protein</fullName>
    </submittedName>
</protein>
<dbReference type="GO" id="GO:0008324">
    <property type="term" value="F:monoatomic cation transmembrane transporter activity"/>
    <property type="evidence" value="ECO:0007669"/>
    <property type="project" value="InterPro"/>
</dbReference>
<dbReference type="AlphaFoldDB" id="A0A415E494"/>
<comment type="caution">
    <text evidence="10">The sequence shown here is derived from an EMBL/GenBank/DDBJ whole genome shotgun (WGS) entry which is preliminary data.</text>
</comment>
<accession>A0A415E494</accession>
<evidence type="ECO:0000256" key="6">
    <source>
        <dbReference type="ARBA" id="ARBA00022989"/>
    </source>
</evidence>
<evidence type="ECO:0000256" key="1">
    <source>
        <dbReference type="ARBA" id="ARBA00004651"/>
    </source>
</evidence>
<keyword evidence="7" id="KW-0406">Ion transport</keyword>
<evidence type="ECO:0000256" key="2">
    <source>
        <dbReference type="ARBA" id="ARBA00009137"/>
    </source>
</evidence>
<organism evidence="10 11">
    <name type="scientific">Emergencia timonensis</name>
    <dbReference type="NCBI Taxonomy" id="1776384"/>
    <lineage>
        <taxon>Bacteria</taxon>
        <taxon>Bacillati</taxon>
        <taxon>Bacillota</taxon>
        <taxon>Clostridia</taxon>
        <taxon>Peptostreptococcales</taxon>
        <taxon>Anaerovoracaceae</taxon>
        <taxon>Emergencia</taxon>
    </lineage>
</organism>
<sequence length="488" mass="53712">MTYNHRVILRTISVIMLFEGCAMLIPLVCAVYYQEWGAASAFFFTAICCICFGMTVFKHLRYYTLKIKTREGFFVAFICWFLVCLVGTMPFALSECGYSYIDCIFESVSGWTTTGAWVINIDTMPRSLVLWKAISNWLGGMGLLLLTISFFPILGVQGQKMAAAEVPGPDLEKMSARISDTAKLSYKIYIAMTVLELCLLLPSGLTPFEAAINTMSTISTAGLYNLNNDVVINFTPYVKAVFTFFSIAGSVNFMMYFFISVGKWKRVVKNVELRTYLGLLTGGSVIMAIVLTASGTYHSFFSALGDSFVQAVAFGSTSGFEIADINVWPTACKIILLVLLLIGGCGNSTSGSIKVIRFIVYFKLIIRGIYKRIHPHAIRPIMIQNKPVSAESASSITVFLMLFFSIYIFSSLVLSVENQDMETTLAAALGAITNNGTGFGNIAGGNFGIFSAFGKLFSAILMLAGRLELYAIILLFSRSFWNSDRARS</sequence>
<proteinExistence type="inferred from homology"/>
<keyword evidence="6 9" id="KW-1133">Transmembrane helix</keyword>
<evidence type="ECO:0000256" key="3">
    <source>
        <dbReference type="ARBA" id="ARBA00022448"/>
    </source>
</evidence>
<keyword evidence="4" id="KW-1003">Cell membrane</keyword>
<name>A0A415E494_9FIRM</name>
<dbReference type="RefSeq" id="WP_118335110.1">
    <property type="nucleotide sequence ID" value="NZ_AP025567.1"/>
</dbReference>
<feature type="transmembrane region" description="Helical" evidence="9">
    <location>
        <begin position="12"/>
        <end position="33"/>
    </location>
</feature>
<evidence type="ECO:0000256" key="8">
    <source>
        <dbReference type="ARBA" id="ARBA00023136"/>
    </source>
</evidence>
<dbReference type="GO" id="GO:0005886">
    <property type="term" value="C:plasma membrane"/>
    <property type="evidence" value="ECO:0007669"/>
    <property type="project" value="UniProtKB-SubCell"/>
</dbReference>
<evidence type="ECO:0000256" key="4">
    <source>
        <dbReference type="ARBA" id="ARBA00022475"/>
    </source>
</evidence>
<feature type="transmembrane region" description="Helical" evidence="9">
    <location>
        <begin position="39"/>
        <end position="60"/>
    </location>
</feature>
<feature type="transmembrane region" description="Helical" evidence="9">
    <location>
        <begin position="334"/>
        <end position="362"/>
    </location>
</feature>
<dbReference type="PANTHER" id="PTHR32024">
    <property type="entry name" value="TRK SYSTEM POTASSIUM UPTAKE PROTEIN TRKG-RELATED"/>
    <property type="match status" value="1"/>
</dbReference>
<feature type="transmembrane region" description="Helical" evidence="9">
    <location>
        <begin position="273"/>
        <end position="297"/>
    </location>
</feature>
<feature type="transmembrane region" description="Helical" evidence="9">
    <location>
        <begin position="456"/>
        <end position="477"/>
    </location>
</feature>
<dbReference type="Pfam" id="PF02386">
    <property type="entry name" value="TrkH"/>
    <property type="match status" value="1"/>
</dbReference>
<evidence type="ECO:0000313" key="11">
    <source>
        <dbReference type="Proteomes" id="UP000284841"/>
    </source>
</evidence>
<evidence type="ECO:0000256" key="9">
    <source>
        <dbReference type="SAM" id="Phobius"/>
    </source>
</evidence>
<feature type="transmembrane region" description="Helical" evidence="9">
    <location>
        <begin position="396"/>
        <end position="416"/>
    </location>
</feature>
<feature type="transmembrane region" description="Helical" evidence="9">
    <location>
        <begin position="240"/>
        <end position="261"/>
    </location>
</feature>
<dbReference type="GO" id="GO:0030001">
    <property type="term" value="P:metal ion transport"/>
    <property type="evidence" value="ECO:0007669"/>
    <property type="project" value="UniProtKB-ARBA"/>
</dbReference>
<keyword evidence="8 9" id="KW-0472">Membrane</keyword>
<dbReference type="Proteomes" id="UP000284841">
    <property type="component" value="Unassembled WGS sequence"/>
</dbReference>
<feature type="transmembrane region" description="Helical" evidence="9">
    <location>
        <begin position="72"/>
        <end position="92"/>
    </location>
</feature>
<comment type="subcellular location">
    <subcellularLocation>
        <location evidence="1">Cell membrane</location>
        <topology evidence="1">Multi-pass membrane protein</topology>
    </subcellularLocation>
</comment>
<keyword evidence="3" id="KW-0813">Transport</keyword>
<feature type="transmembrane region" description="Helical" evidence="9">
    <location>
        <begin position="184"/>
        <end position="205"/>
    </location>
</feature>
<evidence type="ECO:0000313" key="10">
    <source>
        <dbReference type="EMBL" id="RHJ88440.1"/>
    </source>
</evidence>
<feature type="transmembrane region" description="Helical" evidence="9">
    <location>
        <begin position="134"/>
        <end position="154"/>
    </location>
</feature>
<reference evidence="10 11" key="1">
    <citation type="submission" date="2018-08" db="EMBL/GenBank/DDBJ databases">
        <title>A genome reference for cultivated species of the human gut microbiota.</title>
        <authorList>
            <person name="Zou Y."/>
            <person name="Xue W."/>
            <person name="Luo G."/>
        </authorList>
    </citation>
    <scope>NUCLEOTIDE SEQUENCE [LARGE SCALE GENOMIC DNA]</scope>
    <source>
        <strain evidence="10 11">AM07-24</strain>
    </source>
</reference>
<keyword evidence="11" id="KW-1185">Reference proteome</keyword>
<evidence type="ECO:0000256" key="5">
    <source>
        <dbReference type="ARBA" id="ARBA00022692"/>
    </source>
</evidence>
<dbReference type="STRING" id="1776384.GCA_900086585_04076"/>
<evidence type="ECO:0000256" key="7">
    <source>
        <dbReference type="ARBA" id="ARBA00023065"/>
    </source>
</evidence>
<dbReference type="OrthoDB" id="9810952at2"/>
<dbReference type="PANTHER" id="PTHR32024:SF2">
    <property type="entry name" value="TRK SYSTEM POTASSIUM UPTAKE PROTEIN TRKG-RELATED"/>
    <property type="match status" value="1"/>
</dbReference>
<comment type="similarity">
    <text evidence="2">Belongs to the TrkH potassium transport family.</text>
</comment>
<dbReference type="InterPro" id="IPR003445">
    <property type="entry name" value="Cat_transpt"/>
</dbReference>
<gene>
    <name evidence="10" type="ORF">DW099_08635</name>
</gene>
<keyword evidence="5 9" id="KW-0812">Transmembrane</keyword>